<protein>
    <recommendedName>
        <fullName evidence="1">2-hydroxychromene-2-carboxylate isomerase</fullName>
        <ecNumber evidence="1">5.99.1.4</ecNumber>
    </recommendedName>
</protein>
<dbReference type="GO" id="GO:0016853">
    <property type="term" value="F:isomerase activity"/>
    <property type="evidence" value="ECO:0007669"/>
    <property type="project" value="UniProtKB-KW"/>
</dbReference>
<gene>
    <name evidence="3" type="ORF">I4X03_010165</name>
</gene>
<dbReference type="InterPro" id="IPR014440">
    <property type="entry name" value="HCCAis_GSTk"/>
</dbReference>
<name>A0ABS7SN60_9BURK</name>
<evidence type="ECO:0000259" key="2">
    <source>
        <dbReference type="Pfam" id="PF01323"/>
    </source>
</evidence>
<evidence type="ECO:0000313" key="3">
    <source>
        <dbReference type="EMBL" id="MBZ2207624.1"/>
    </source>
</evidence>
<dbReference type="PIRSF" id="PIRSF006386">
    <property type="entry name" value="HCCAis_GSTk"/>
    <property type="match status" value="1"/>
</dbReference>
<comment type="similarity">
    <text evidence="1">Belongs to the GST superfamily. NadH family.</text>
</comment>
<dbReference type="InterPro" id="IPR001853">
    <property type="entry name" value="DSBA-like_thioredoxin_dom"/>
</dbReference>
<evidence type="ECO:0000256" key="1">
    <source>
        <dbReference type="PIRNR" id="PIRNR006386"/>
    </source>
</evidence>
<comment type="catalytic activity">
    <reaction evidence="1">
        <text>2-hydroxychromene-2-carboxylate = (3E)-4-(2-hydroxyphenyl)-2-oxobut-3-enoate</text>
        <dbReference type="Rhea" id="RHEA:27401"/>
        <dbReference type="ChEBI" id="CHEBI:59350"/>
        <dbReference type="ChEBI" id="CHEBI:59353"/>
        <dbReference type="EC" id="5.99.1.4"/>
    </reaction>
</comment>
<keyword evidence="1 3" id="KW-0413">Isomerase</keyword>
<dbReference type="EMBL" id="JAFBIL020000004">
    <property type="protein sequence ID" value="MBZ2207624.1"/>
    <property type="molecule type" value="Genomic_DNA"/>
</dbReference>
<dbReference type="PANTHER" id="PTHR42943">
    <property type="entry name" value="GLUTATHIONE S-TRANSFERASE KAPPA"/>
    <property type="match status" value="1"/>
</dbReference>
<proteinExistence type="inferred from homology"/>
<evidence type="ECO:0000313" key="4">
    <source>
        <dbReference type="Proteomes" id="UP000809349"/>
    </source>
</evidence>
<dbReference type="Pfam" id="PF01323">
    <property type="entry name" value="DSBA"/>
    <property type="match status" value="1"/>
</dbReference>
<dbReference type="Proteomes" id="UP000809349">
    <property type="component" value="Unassembled WGS sequence"/>
</dbReference>
<dbReference type="PANTHER" id="PTHR42943:SF2">
    <property type="entry name" value="GLUTATHIONE S-TRANSFERASE KAPPA 1"/>
    <property type="match status" value="1"/>
</dbReference>
<feature type="domain" description="DSBA-like thioredoxin" evidence="2">
    <location>
        <begin position="15"/>
        <end position="200"/>
    </location>
</feature>
<dbReference type="InterPro" id="IPR051924">
    <property type="entry name" value="GST_Kappa/NadH"/>
</dbReference>
<comment type="caution">
    <text evidence="3">The sequence shown here is derived from an EMBL/GenBank/DDBJ whole genome shotgun (WGS) entry which is preliminary data.</text>
</comment>
<sequence length="209" mass="23775">MRFRSRRRQGESMDIAIWFDFASNYSYLSVMRVEACARERGVGVSWRPFLLGPVFKSLGMDNSPFVTQKIKGAYVWTDMERQCAKYRLGWTKPTTFPRRSILPARIATLADGQTWQGEFIRQVMQLNFVEDHDMEDHAALGAILASLGQDGPSIIAAAEADAIKQQLRERTEQARLRGVFGAPTFFVGDEMFWGNDRLDDALDLAATRR</sequence>
<reference evidence="3 4" key="1">
    <citation type="submission" date="2021-01" db="EMBL/GenBank/DDBJ databases">
        <authorList>
            <person name="Ruan W."/>
            <person name="Khan S.A."/>
            <person name="Jeon C.O."/>
        </authorList>
    </citation>
    <scope>NUCLEOTIDE SEQUENCE [LARGE SCALE GENOMIC DNA]</scope>
    <source>
        <strain evidence="3 4">R798</strain>
    </source>
</reference>
<dbReference type="InterPro" id="IPR044087">
    <property type="entry name" value="NahD-like"/>
</dbReference>
<dbReference type="CDD" id="cd03022">
    <property type="entry name" value="DsbA_HCCA_Iso"/>
    <property type="match status" value="1"/>
</dbReference>
<accession>A0ABS7SN60</accession>
<dbReference type="SUPFAM" id="SSF52833">
    <property type="entry name" value="Thioredoxin-like"/>
    <property type="match status" value="1"/>
</dbReference>
<organism evidence="3 4">
    <name type="scientific">Massilia soli</name>
    <dbReference type="NCBI Taxonomy" id="2792854"/>
    <lineage>
        <taxon>Bacteria</taxon>
        <taxon>Pseudomonadati</taxon>
        <taxon>Pseudomonadota</taxon>
        <taxon>Betaproteobacteria</taxon>
        <taxon>Burkholderiales</taxon>
        <taxon>Oxalobacteraceae</taxon>
        <taxon>Telluria group</taxon>
        <taxon>Massilia</taxon>
    </lineage>
</organism>
<dbReference type="Gene3D" id="3.40.30.10">
    <property type="entry name" value="Glutaredoxin"/>
    <property type="match status" value="1"/>
</dbReference>
<keyword evidence="4" id="KW-1185">Reference proteome</keyword>
<reference evidence="3 4" key="2">
    <citation type="submission" date="2021-08" db="EMBL/GenBank/DDBJ databases">
        <title>Massilia sp. R798.</title>
        <authorList>
            <person name="Baek J.H."/>
            <person name="Jung H.S."/>
            <person name="Kim K.R."/>
            <person name="Jeon C.O."/>
        </authorList>
    </citation>
    <scope>NUCLEOTIDE SEQUENCE [LARGE SCALE GENOMIC DNA]</scope>
    <source>
        <strain evidence="3 4">R798</strain>
    </source>
</reference>
<dbReference type="EC" id="5.99.1.4" evidence="1"/>
<dbReference type="InterPro" id="IPR036249">
    <property type="entry name" value="Thioredoxin-like_sf"/>
</dbReference>